<keyword evidence="6" id="KW-0539">Nucleus</keyword>
<dbReference type="PROSITE" id="PS50097">
    <property type="entry name" value="BTB"/>
    <property type="match status" value="1"/>
</dbReference>
<evidence type="ECO:0000259" key="9">
    <source>
        <dbReference type="PROSITE" id="PS50097"/>
    </source>
</evidence>
<dbReference type="PANTHER" id="PTHR24394:SF38">
    <property type="entry name" value="CENTROSOME-ASSOCIATED ZINC FINGER PROTEIN CP190"/>
    <property type="match status" value="1"/>
</dbReference>
<dbReference type="InterPro" id="IPR000210">
    <property type="entry name" value="BTB/POZ_dom"/>
</dbReference>
<accession>A0A2A4IW28</accession>
<feature type="compositionally biased region" description="Acidic residues" evidence="8">
    <location>
        <begin position="1434"/>
        <end position="1445"/>
    </location>
</feature>
<feature type="compositionally biased region" description="Acidic residues" evidence="8">
    <location>
        <begin position="1387"/>
        <end position="1404"/>
    </location>
</feature>
<evidence type="ECO:0000256" key="8">
    <source>
        <dbReference type="SAM" id="MobiDB-lite"/>
    </source>
</evidence>
<feature type="region of interest" description="Disordered" evidence="8">
    <location>
        <begin position="126"/>
        <end position="161"/>
    </location>
</feature>
<dbReference type="STRING" id="7102.A0A2A4IW28"/>
<dbReference type="EMBL" id="NWSH01006503">
    <property type="protein sequence ID" value="PCG63392.1"/>
    <property type="molecule type" value="Genomic_DNA"/>
</dbReference>
<dbReference type="SUPFAM" id="SSF54695">
    <property type="entry name" value="POZ domain"/>
    <property type="match status" value="1"/>
</dbReference>
<dbReference type="InterPro" id="IPR011333">
    <property type="entry name" value="SKP1/BTB/POZ_sf"/>
</dbReference>
<feature type="region of interest" description="Disordered" evidence="8">
    <location>
        <begin position="604"/>
        <end position="625"/>
    </location>
</feature>
<feature type="domain" description="C2H2-type" evidence="10">
    <location>
        <begin position="574"/>
        <end position="601"/>
    </location>
</feature>
<name>A0A2A4IW28_HELVI</name>
<feature type="compositionally biased region" description="Polar residues" evidence="8">
    <location>
        <begin position="1423"/>
        <end position="1432"/>
    </location>
</feature>
<dbReference type="Gene3D" id="3.30.160.60">
    <property type="entry name" value="Classic Zinc Finger"/>
    <property type="match status" value="1"/>
</dbReference>
<comment type="caution">
    <text evidence="11">The sequence shown here is derived from an EMBL/GenBank/DDBJ whole genome shotgun (WGS) entry which is preliminary data.</text>
</comment>
<reference evidence="11" key="1">
    <citation type="submission" date="2017-09" db="EMBL/GenBank/DDBJ databases">
        <title>Contemporary evolution of a Lepidopteran species, Heliothis virescens, in response to modern agricultural practices.</title>
        <authorList>
            <person name="Fritz M.L."/>
            <person name="Deyonke A.M."/>
            <person name="Papanicolaou A."/>
            <person name="Micinski S."/>
            <person name="Westbrook J."/>
            <person name="Gould F."/>
        </authorList>
    </citation>
    <scope>NUCLEOTIDE SEQUENCE [LARGE SCALE GENOMIC DNA]</scope>
    <source>
        <strain evidence="11">HvINT-</strain>
        <tissue evidence="11">Whole body</tissue>
    </source>
</reference>
<dbReference type="Pfam" id="PF00651">
    <property type="entry name" value="BTB"/>
    <property type="match status" value="1"/>
</dbReference>
<comment type="subcellular location">
    <subcellularLocation>
        <location evidence="1">Nucleus</location>
    </subcellularLocation>
</comment>
<feature type="domain" description="C2H2-type" evidence="10">
    <location>
        <begin position="540"/>
        <end position="571"/>
    </location>
</feature>
<evidence type="ECO:0000259" key="10">
    <source>
        <dbReference type="PROSITE" id="PS50157"/>
    </source>
</evidence>
<dbReference type="GO" id="GO:0008270">
    <property type="term" value="F:zinc ion binding"/>
    <property type="evidence" value="ECO:0007669"/>
    <property type="project" value="UniProtKB-KW"/>
</dbReference>
<evidence type="ECO:0000256" key="7">
    <source>
        <dbReference type="PROSITE-ProRule" id="PRU00042"/>
    </source>
</evidence>
<evidence type="ECO:0000256" key="4">
    <source>
        <dbReference type="ARBA" id="ARBA00022771"/>
    </source>
</evidence>
<dbReference type="SUPFAM" id="SSF57667">
    <property type="entry name" value="beta-beta-alpha zinc fingers"/>
    <property type="match status" value="1"/>
</dbReference>
<dbReference type="GO" id="GO:0005634">
    <property type="term" value="C:nucleus"/>
    <property type="evidence" value="ECO:0007669"/>
    <property type="project" value="UniProtKB-SubCell"/>
</dbReference>
<dbReference type="Gene3D" id="3.30.710.10">
    <property type="entry name" value="Potassium Channel Kv1.1, Chain A"/>
    <property type="match status" value="1"/>
</dbReference>
<gene>
    <name evidence="11" type="ORF">B5V51_12404</name>
</gene>
<evidence type="ECO:0000256" key="3">
    <source>
        <dbReference type="ARBA" id="ARBA00022737"/>
    </source>
</evidence>
<dbReference type="PANTHER" id="PTHR24394">
    <property type="entry name" value="ZINC FINGER PROTEIN"/>
    <property type="match status" value="1"/>
</dbReference>
<protein>
    <recommendedName>
        <fullName evidence="12">Centrosome-associated zinc finger protein CP190</fullName>
    </recommendedName>
</protein>
<dbReference type="PROSITE" id="PS00028">
    <property type="entry name" value="ZINC_FINGER_C2H2_1"/>
    <property type="match status" value="2"/>
</dbReference>
<feature type="region of interest" description="Disordered" evidence="8">
    <location>
        <begin position="663"/>
        <end position="693"/>
    </location>
</feature>
<dbReference type="InterPro" id="IPR013087">
    <property type="entry name" value="Znf_C2H2_type"/>
</dbReference>
<feature type="domain" description="BTB" evidence="9">
    <location>
        <begin position="30"/>
        <end position="97"/>
    </location>
</feature>
<feature type="region of interest" description="Disordered" evidence="8">
    <location>
        <begin position="1346"/>
        <end position="1493"/>
    </location>
</feature>
<organism evidence="11">
    <name type="scientific">Heliothis virescens</name>
    <name type="common">Tobacco budworm moth</name>
    <dbReference type="NCBI Taxonomy" id="7102"/>
    <lineage>
        <taxon>Eukaryota</taxon>
        <taxon>Metazoa</taxon>
        <taxon>Ecdysozoa</taxon>
        <taxon>Arthropoda</taxon>
        <taxon>Hexapoda</taxon>
        <taxon>Insecta</taxon>
        <taxon>Pterygota</taxon>
        <taxon>Neoptera</taxon>
        <taxon>Endopterygota</taxon>
        <taxon>Lepidoptera</taxon>
        <taxon>Glossata</taxon>
        <taxon>Ditrysia</taxon>
        <taxon>Noctuoidea</taxon>
        <taxon>Noctuidae</taxon>
        <taxon>Heliothinae</taxon>
        <taxon>Heliothis</taxon>
    </lineage>
</organism>
<feature type="compositionally biased region" description="Polar residues" evidence="8">
    <location>
        <begin position="683"/>
        <end position="692"/>
    </location>
</feature>
<sequence length="1493" mass="169140">MSDVKQVKVDNWGIYFLQRLKHFFNRTDYCDLTLQFQDNAQLKVHRLVLNACTEYFELLERTCEMYEDCLVMPDDLQADVVVPIVNFMYTGHLEFRQDLLERLYQTSQILNMPVLSKLLESHRIHLPPKTPTHSYSGAKRYNKQSEPKTTKTSTPASTNKRSYSKAFDNSIVYKEKRTYQTVTKADASINASYGGRAPSPVPVDLFTSRRTALNDPRPTRYELPEELDTDNVFDNSFSNISYTSQPLMVHPDTVKRYKAKRSNVFGESSGSKKLSTMSTLDIVECKKISSKDDSLFDDINTDQSFNNETDLFNASYLESEKDTNQLFDQILDSNESSGGPKVTIETKDSKAASNLDHARIISEVLKKYPHLVKSNKNIKLKILDPLPGKSKKQSKASAPVYVEEKPVKLKKEVEDFTYETDILDSKQAAKLIAMGAENTKGPWICLICGTPGKALHFNSYYKFRRHLVDVHNEKPVSNICEYCGLRSLKRNYLLHHLYAQHGVQPPPQYHFPKCNLCSYIALTEGLLVKHKLSHKDIKNFRCNVCSAAFASSSQLLQHIQNTGHKYSAEKKANLQCIYCLKVFLRETNLYAHIKTHHKIEAKSDGIIDDSDEEEKPKAKPVKFEPSTSYDNEYELEIDLQYPSQIRSSVEKQVTPRKQVNMANQRQKILNPGFGTPKPAQKPKPSNSMSPSVHNDFFQDIKIPIGPLSNNNQEDEIVVIDNNEYIMRDNQLIPKNRKPCNNDYIMSDMVNTSLEAIQTPTTTVEYANINTNTDIPENEPQQSSMIIKKTANLNQPIQIVVSNEEEYKALMASNHPIIFDSGESNKTLTVLTTPHHNQNVETRTIDLDSSQTSEMMILPDEYHSSLNVSQAVTPENSNIVVVYSHAVDDQNKQFQIITTGGAQFVQSSAIITQNFETVTTSTPTMNAHCIETQVDQNWQNNMQSLDGQEIQLHPHVIENVDSNQVVIKPILTETGNNLDELPEVNLGHEIEKELPPSETDIALDQSNITIEHINETVDHNVPEEQTNVSELNLIENETSNIPDNETLATVSQIKSMPEINTNDENIQEQMEIENVLQQPDETDNIMEQPMETDNIVEQQIETETVVEHPIETSTSVEQPMITEGVLEEPVQAENELEQPPNDDSGIEQQIMTANMAEEPVQTENMIVLPMETENILQEQINTENTVVQSEEFENIEKPVELNNFVEEPVKMVPIEEQSSKTDCSIEQSSSNQNEVITNQEHLTETISEYTVVENPESPSVSEDQQPELIASQAYDDIVEINRNIDVEPRTELVQSQSYDEIAQITNTNNEEPMNVQEAEGKIQCLTSEWSEDEYDVTDDQGSRIAEMATSSLPQPQPNEDVPELEESIENIQQEVQKQIQMPPTQAEPDCETEESAISSQEEDTSSQEMHLPPLVKSTILEDPQAQQKISSLLNDWEDNDSQDEDNTVSGNTEPKPAEQSTGDQSLPDSSEVPKNDNIKSLVSDWDDEEEETKE</sequence>
<dbReference type="SMART" id="SM00355">
    <property type="entry name" value="ZnF_C2H2"/>
    <property type="match status" value="5"/>
</dbReference>
<feature type="compositionally biased region" description="Polar residues" evidence="8">
    <location>
        <begin position="1368"/>
        <end position="1382"/>
    </location>
</feature>
<evidence type="ECO:0008006" key="12">
    <source>
        <dbReference type="Google" id="ProtNLM"/>
    </source>
</evidence>
<dbReference type="PROSITE" id="PS50157">
    <property type="entry name" value="ZINC_FINGER_C2H2_2"/>
    <property type="match status" value="2"/>
</dbReference>
<evidence type="ECO:0000256" key="2">
    <source>
        <dbReference type="ARBA" id="ARBA00022723"/>
    </source>
</evidence>
<keyword evidence="5" id="KW-0862">Zinc</keyword>
<keyword evidence="4 7" id="KW-0863">Zinc-finger</keyword>
<proteinExistence type="predicted"/>
<evidence type="ECO:0000256" key="5">
    <source>
        <dbReference type="ARBA" id="ARBA00022833"/>
    </source>
</evidence>
<evidence type="ECO:0000256" key="6">
    <source>
        <dbReference type="ARBA" id="ARBA00023242"/>
    </source>
</evidence>
<feature type="compositionally biased region" description="Acidic residues" evidence="8">
    <location>
        <begin position="1483"/>
        <end position="1493"/>
    </location>
</feature>
<dbReference type="SMART" id="SM00225">
    <property type="entry name" value="BTB"/>
    <property type="match status" value="1"/>
</dbReference>
<dbReference type="InterPro" id="IPR036236">
    <property type="entry name" value="Znf_C2H2_sf"/>
</dbReference>
<keyword evidence="2" id="KW-0479">Metal-binding</keyword>
<feature type="compositionally biased region" description="Polar residues" evidence="8">
    <location>
        <begin position="1446"/>
        <end position="1467"/>
    </location>
</feature>
<dbReference type="GO" id="GO:0000981">
    <property type="term" value="F:DNA-binding transcription factor activity, RNA polymerase II-specific"/>
    <property type="evidence" value="ECO:0007669"/>
    <property type="project" value="TreeGrafter"/>
</dbReference>
<evidence type="ECO:0000256" key="1">
    <source>
        <dbReference type="ARBA" id="ARBA00004123"/>
    </source>
</evidence>
<dbReference type="EMBL" id="NWSH01006503">
    <property type="protein sequence ID" value="PCG63393.1"/>
    <property type="molecule type" value="Genomic_DNA"/>
</dbReference>
<evidence type="ECO:0000313" key="11">
    <source>
        <dbReference type="EMBL" id="PCG63392.1"/>
    </source>
</evidence>
<keyword evidence="3" id="KW-0677">Repeat</keyword>